<proteinExistence type="inferred from homology"/>
<comment type="similarity">
    <text evidence="6">Belongs to the ABC-4 integral membrane protein family.</text>
</comment>
<evidence type="ECO:0000256" key="6">
    <source>
        <dbReference type="ARBA" id="ARBA00038076"/>
    </source>
</evidence>
<dbReference type="PANTHER" id="PTHR30572">
    <property type="entry name" value="MEMBRANE COMPONENT OF TRANSPORTER-RELATED"/>
    <property type="match status" value="1"/>
</dbReference>
<feature type="transmembrane region" description="Helical" evidence="7">
    <location>
        <begin position="334"/>
        <end position="362"/>
    </location>
</feature>
<protein>
    <submittedName>
        <fullName evidence="9">ABC transporter permease</fullName>
    </submittedName>
</protein>
<dbReference type="GO" id="GO:0022857">
    <property type="term" value="F:transmembrane transporter activity"/>
    <property type="evidence" value="ECO:0007669"/>
    <property type="project" value="TreeGrafter"/>
</dbReference>
<evidence type="ECO:0000259" key="8">
    <source>
        <dbReference type="Pfam" id="PF02687"/>
    </source>
</evidence>
<dbReference type="InterPro" id="IPR003838">
    <property type="entry name" value="ABC3_permease_C"/>
</dbReference>
<dbReference type="InterPro" id="IPR050250">
    <property type="entry name" value="Macrolide_Exporter_MacB"/>
</dbReference>
<keyword evidence="5 7" id="KW-0472">Membrane</keyword>
<evidence type="ECO:0000313" key="10">
    <source>
        <dbReference type="Proteomes" id="UP000266172"/>
    </source>
</evidence>
<feature type="transmembrane region" description="Helical" evidence="7">
    <location>
        <begin position="662"/>
        <end position="683"/>
    </location>
</feature>
<dbReference type="Proteomes" id="UP000266172">
    <property type="component" value="Unassembled WGS sequence"/>
</dbReference>
<evidence type="ECO:0000256" key="2">
    <source>
        <dbReference type="ARBA" id="ARBA00022475"/>
    </source>
</evidence>
<reference evidence="9 10" key="1">
    <citation type="submission" date="2018-08" db="EMBL/GenBank/DDBJ databases">
        <title>A genome reference for cultivated species of the human gut microbiota.</title>
        <authorList>
            <person name="Zou Y."/>
            <person name="Xue W."/>
            <person name="Luo G."/>
        </authorList>
    </citation>
    <scope>NUCLEOTIDE SEQUENCE [LARGE SCALE GENOMIC DNA]</scope>
    <source>
        <strain evidence="9 10">AF22-12AC</strain>
    </source>
</reference>
<dbReference type="EMBL" id="QRVL01000002">
    <property type="protein sequence ID" value="RGS41592.1"/>
    <property type="molecule type" value="Genomic_DNA"/>
</dbReference>
<gene>
    <name evidence="9" type="ORF">DWX93_05655</name>
</gene>
<evidence type="ECO:0000256" key="1">
    <source>
        <dbReference type="ARBA" id="ARBA00004651"/>
    </source>
</evidence>
<keyword evidence="3 7" id="KW-0812">Transmembrane</keyword>
<feature type="transmembrane region" description="Helical" evidence="7">
    <location>
        <begin position="244"/>
        <end position="264"/>
    </location>
</feature>
<sequence length="739" mass="81818">MTLQKKIARSVGKNLSFYLTGSILTAITIMLLVGAFAVSHSIYECFTPYFDETRVEDASFVTMTEIPEEEREALEKAYDVTLERQQYTDLDYDGTRLRLFAATEKLDLYTVSEGRKIEAADDIVVTYRYAKANHIAVGDTLHLAGRDFQVCGLGMKPDYAIMLYDLSESAPDKEGFGIGIIGKDAMENLGGTVFYSVRYKDQSLEKDFRKTVYEKYQTIEYLERSANSRISLMYREADDLSAEFSLYCPIIMIVVIAVIAMVLARTVRREGKTIGTLMALGYRKSELIRHYMVYGMIPAVAGDILGVLFCIPFSRMFCGFFFGDAEYIAYEVKIPWGLLAVALLLPLVVYGLVSYLVLCGVLKVEIIPLLKGIHQEKTSRILNGSQAKLGVIYNIRTVCVNRFRSITLVIGIAVATLCIVLGGAFQDAYADLLENKVPYAMLGGQYEYGFNTYQSDGNPYGGDAVFDVSFGAKADDSRFNLIGFDDENQFADLCSEDGEPLSGKKYYMTSAAAARYGIAAGDTFCFYNTVTLEETEVVIDGIVKNDILSLVLTGKENAAAILERPADEYNVIISREKLAIPGELLKKSSSLQDYRDMVEHLSSTAGIVLKLLKVLGVCICILIVVMICGMITEESSRNISMLEILGYRDREVRSFVLSSGHLLVPVGFVIGVPLGYLTAYSMVLASAQSSGMRMSLPVRAETILAAFVFVLVAYILALTLSGRKIHRVDMAESLKNVEE</sequence>
<evidence type="ECO:0000256" key="4">
    <source>
        <dbReference type="ARBA" id="ARBA00022989"/>
    </source>
</evidence>
<feature type="transmembrane region" description="Helical" evidence="7">
    <location>
        <begin position="15"/>
        <end position="38"/>
    </location>
</feature>
<name>A0A395VDD1_9FIRM</name>
<dbReference type="Pfam" id="PF02687">
    <property type="entry name" value="FtsX"/>
    <property type="match status" value="2"/>
</dbReference>
<keyword evidence="2" id="KW-1003">Cell membrane</keyword>
<comment type="subcellular location">
    <subcellularLocation>
        <location evidence="1">Cell membrane</location>
        <topology evidence="1">Multi-pass membrane protein</topology>
    </subcellularLocation>
</comment>
<feature type="transmembrane region" description="Helical" evidence="7">
    <location>
        <begin position="291"/>
        <end position="314"/>
    </location>
</feature>
<dbReference type="PANTHER" id="PTHR30572:SF4">
    <property type="entry name" value="ABC TRANSPORTER PERMEASE YTRF"/>
    <property type="match status" value="1"/>
</dbReference>
<feature type="transmembrane region" description="Helical" evidence="7">
    <location>
        <begin position="703"/>
        <end position="720"/>
    </location>
</feature>
<evidence type="ECO:0000256" key="5">
    <source>
        <dbReference type="ARBA" id="ARBA00023136"/>
    </source>
</evidence>
<dbReference type="AlphaFoldDB" id="A0A395VDD1"/>
<evidence type="ECO:0000256" key="7">
    <source>
        <dbReference type="SAM" id="Phobius"/>
    </source>
</evidence>
<evidence type="ECO:0000256" key="3">
    <source>
        <dbReference type="ARBA" id="ARBA00022692"/>
    </source>
</evidence>
<comment type="caution">
    <text evidence="9">The sequence shown here is derived from an EMBL/GenBank/DDBJ whole genome shotgun (WGS) entry which is preliminary data.</text>
</comment>
<dbReference type="GO" id="GO:0005886">
    <property type="term" value="C:plasma membrane"/>
    <property type="evidence" value="ECO:0007669"/>
    <property type="project" value="UniProtKB-SubCell"/>
</dbReference>
<feature type="domain" description="ABC3 transporter permease C-terminal" evidence="8">
    <location>
        <begin position="615"/>
        <end position="727"/>
    </location>
</feature>
<organism evidence="9 10">
    <name type="scientific">Roseburia hominis</name>
    <dbReference type="NCBI Taxonomy" id="301301"/>
    <lineage>
        <taxon>Bacteria</taxon>
        <taxon>Bacillati</taxon>
        <taxon>Bacillota</taxon>
        <taxon>Clostridia</taxon>
        <taxon>Lachnospirales</taxon>
        <taxon>Lachnospiraceae</taxon>
        <taxon>Roseburia</taxon>
    </lineage>
</organism>
<accession>A0A395VDD1</accession>
<evidence type="ECO:0000313" key="9">
    <source>
        <dbReference type="EMBL" id="RGS41592.1"/>
    </source>
</evidence>
<feature type="transmembrane region" description="Helical" evidence="7">
    <location>
        <begin position="611"/>
        <end position="632"/>
    </location>
</feature>
<keyword evidence="4 7" id="KW-1133">Transmembrane helix</keyword>
<feature type="domain" description="ABC3 transporter permease C-terminal" evidence="8">
    <location>
        <begin position="250"/>
        <end position="364"/>
    </location>
</feature>
<feature type="transmembrane region" description="Helical" evidence="7">
    <location>
        <begin position="406"/>
        <end position="425"/>
    </location>
</feature>